<dbReference type="PROSITE" id="PS51273">
    <property type="entry name" value="GATASE_TYPE_1"/>
    <property type="match status" value="1"/>
</dbReference>
<dbReference type="InterPro" id="IPR017926">
    <property type="entry name" value="GATASE"/>
</dbReference>
<feature type="domain" description="Glutamine amidotransferase" evidence="1">
    <location>
        <begin position="51"/>
        <end position="204"/>
    </location>
</feature>
<gene>
    <name evidence="2" type="ORF">K452DRAFT_268194</name>
</gene>
<evidence type="ECO:0000259" key="1">
    <source>
        <dbReference type="Pfam" id="PF00117"/>
    </source>
</evidence>
<keyword evidence="3" id="KW-1185">Reference proteome</keyword>
<dbReference type="SUPFAM" id="SSF52317">
    <property type="entry name" value="Class I glutamine amidotransferase-like"/>
    <property type="match status" value="1"/>
</dbReference>
<dbReference type="GO" id="GO:0005634">
    <property type="term" value="C:nucleus"/>
    <property type="evidence" value="ECO:0007669"/>
    <property type="project" value="TreeGrafter"/>
</dbReference>
<dbReference type="EMBL" id="ML995481">
    <property type="protein sequence ID" value="KAF2143791.1"/>
    <property type="molecule type" value="Genomic_DNA"/>
</dbReference>
<dbReference type="Pfam" id="PF00117">
    <property type="entry name" value="GATase"/>
    <property type="match status" value="1"/>
</dbReference>
<proteinExistence type="predicted"/>
<name>A0A6A6BMK4_9PEZI</name>
<reference evidence="2" key="1">
    <citation type="journal article" date="2020" name="Stud. Mycol.">
        <title>101 Dothideomycetes genomes: a test case for predicting lifestyles and emergence of pathogens.</title>
        <authorList>
            <person name="Haridas S."/>
            <person name="Albert R."/>
            <person name="Binder M."/>
            <person name="Bloem J."/>
            <person name="Labutti K."/>
            <person name="Salamov A."/>
            <person name="Andreopoulos B."/>
            <person name="Baker S."/>
            <person name="Barry K."/>
            <person name="Bills G."/>
            <person name="Bluhm B."/>
            <person name="Cannon C."/>
            <person name="Castanera R."/>
            <person name="Culley D."/>
            <person name="Daum C."/>
            <person name="Ezra D."/>
            <person name="Gonzalez J."/>
            <person name="Henrissat B."/>
            <person name="Kuo A."/>
            <person name="Liang C."/>
            <person name="Lipzen A."/>
            <person name="Lutzoni F."/>
            <person name="Magnuson J."/>
            <person name="Mondo S."/>
            <person name="Nolan M."/>
            <person name="Ohm R."/>
            <person name="Pangilinan J."/>
            <person name="Park H.-J."/>
            <person name="Ramirez L."/>
            <person name="Alfaro M."/>
            <person name="Sun H."/>
            <person name="Tritt A."/>
            <person name="Yoshinaga Y."/>
            <person name="Zwiers L.-H."/>
            <person name="Turgeon B."/>
            <person name="Goodwin S."/>
            <person name="Spatafora J."/>
            <person name="Crous P."/>
            <person name="Grigoriev I."/>
        </authorList>
    </citation>
    <scope>NUCLEOTIDE SEQUENCE</scope>
    <source>
        <strain evidence="2">CBS 121167</strain>
    </source>
</reference>
<dbReference type="CDD" id="cd01741">
    <property type="entry name" value="GATase1_1"/>
    <property type="match status" value="1"/>
</dbReference>
<dbReference type="RefSeq" id="XP_033399503.1">
    <property type="nucleotide sequence ID" value="XM_033538876.1"/>
</dbReference>
<protein>
    <recommendedName>
        <fullName evidence="1">Glutamine amidotransferase domain-containing protein</fullName>
    </recommendedName>
</protein>
<sequence length="252" mass="28690">MRPPFRIAVLECDTPLDEVVKEYGRYGEIFEKLLKQGADELGQPDVASSKDIQVTKWDVVEKEDEYPELDNVDAVLLTGSKHNSFDDKSWILKLVEFTRKVLAQDRVRLIGVCFGHQIIGRAMDVKVGRSDLGWELAVLPMELTGKGKEIFKQGTLNYHQMHRDIVYELPQGVELLGHSTLCNVQSMYAKGRLITVQGHPEFNERIMTVLLSARHDQGIFDDELYEKSMRRAGSAHDGLVITQAFVRFLLED</sequence>
<dbReference type="InterPro" id="IPR029062">
    <property type="entry name" value="Class_I_gatase-like"/>
</dbReference>
<dbReference type="Proteomes" id="UP000799438">
    <property type="component" value="Unassembled WGS sequence"/>
</dbReference>
<evidence type="ECO:0000313" key="3">
    <source>
        <dbReference type="Proteomes" id="UP000799438"/>
    </source>
</evidence>
<dbReference type="OrthoDB" id="92161at2759"/>
<accession>A0A6A6BMK4</accession>
<evidence type="ECO:0000313" key="2">
    <source>
        <dbReference type="EMBL" id="KAF2143791.1"/>
    </source>
</evidence>
<dbReference type="InterPro" id="IPR044992">
    <property type="entry name" value="ChyE-like"/>
</dbReference>
<dbReference type="GeneID" id="54296372"/>
<dbReference type="Gene3D" id="3.40.50.880">
    <property type="match status" value="1"/>
</dbReference>
<dbReference type="PANTHER" id="PTHR42695">
    <property type="entry name" value="GLUTAMINE AMIDOTRANSFERASE YLR126C-RELATED"/>
    <property type="match status" value="1"/>
</dbReference>
<dbReference type="AlphaFoldDB" id="A0A6A6BMK4"/>
<dbReference type="PANTHER" id="PTHR42695:SF5">
    <property type="entry name" value="GLUTAMINE AMIDOTRANSFERASE YLR126C-RELATED"/>
    <property type="match status" value="1"/>
</dbReference>
<organism evidence="2 3">
    <name type="scientific">Aplosporella prunicola CBS 121167</name>
    <dbReference type="NCBI Taxonomy" id="1176127"/>
    <lineage>
        <taxon>Eukaryota</taxon>
        <taxon>Fungi</taxon>
        <taxon>Dikarya</taxon>
        <taxon>Ascomycota</taxon>
        <taxon>Pezizomycotina</taxon>
        <taxon>Dothideomycetes</taxon>
        <taxon>Dothideomycetes incertae sedis</taxon>
        <taxon>Botryosphaeriales</taxon>
        <taxon>Aplosporellaceae</taxon>
        <taxon>Aplosporella</taxon>
    </lineage>
</organism>
<dbReference type="GO" id="GO:0005829">
    <property type="term" value="C:cytosol"/>
    <property type="evidence" value="ECO:0007669"/>
    <property type="project" value="TreeGrafter"/>
</dbReference>